<dbReference type="AlphaFoldDB" id="A0A6M3MFZ0"/>
<accession>A0A6M3MFZ0</accession>
<dbReference type="EMBL" id="MT143696">
    <property type="protein sequence ID" value="QJB00559.1"/>
    <property type="molecule type" value="Genomic_DNA"/>
</dbReference>
<protein>
    <submittedName>
        <fullName evidence="2">Uncharacterized protein</fullName>
    </submittedName>
</protein>
<name>A0A6M3MFZ0_9ZZZZ</name>
<gene>
    <name evidence="1" type="ORF">MM171A00411_0021</name>
    <name evidence="2" type="ORF">MM171B00292_0026</name>
</gene>
<dbReference type="EMBL" id="MT143882">
    <property type="protein sequence ID" value="QJB04425.1"/>
    <property type="molecule type" value="Genomic_DNA"/>
</dbReference>
<proteinExistence type="predicted"/>
<evidence type="ECO:0000313" key="1">
    <source>
        <dbReference type="EMBL" id="QJB00559.1"/>
    </source>
</evidence>
<reference evidence="2" key="1">
    <citation type="submission" date="2020-03" db="EMBL/GenBank/DDBJ databases">
        <title>The deep terrestrial virosphere.</title>
        <authorList>
            <person name="Holmfeldt K."/>
            <person name="Nilsson E."/>
            <person name="Simone D."/>
            <person name="Lopez-Fernandez M."/>
            <person name="Wu X."/>
            <person name="de Brujin I."/>
            <person name="Lundin D."/>
            <person name="Andersson A."/>
            <person name="Bertilsson S."/>
            <person name="Dopson M."/>
        </authorList>
    </citation>
    <scope>NUCLEOTIDE SEQUENCE</scope>
    <source>
        <strain evidence="1">MM171A00411</strain>
        <strain evidence="2">MM171B00292</strain>
    </source>
</reference>
<organism evidence="2">
    <name type="scientific">viral metagenome</name>
    <dbReference type="NCBI Taxonomy" id="1070528"/>
    <lineage>
        <taxon>unclassified sequences</taxon>
        <taxon>metagenomes</taxon>
        <taxon>organismal metagenomes</taxon>
    </lineage>
</organism>
<sequence length="105" mass="11839">MTGKTDREKLKEQLGRAIEDLADGLGALTNEDTTPSRRAIKNFREGAGEWVYELLKKATQYYAGNVQEGPREASWPECPNFINVDNEEDWAGVIYSDVVEKHIHG</sequence>
<evidence type="ECO:0000313" key="2">
    <source>
        <dbReference type="EMBL" id="QJB04425.1"/>
    </source>
</evidence>